<comment type="similarity">
    <text evidence="2 7">Belongs to the cytochrome P450 family.</text>
</comment>
<dbReference type="Gene3D" id="1.10.630.10">
    <property type="entry name" value="Cytochrome P450"/>
    <property type="match status" value="1"/>
</dbReference>
<sequence length="510" mass="58205">MKDYFIEKMHDFASCSMLLTGFAVTAFVSIIIRVLYLLYLHPYAKYPGPKIAAISDAWWGYQWLSGRYPWAIEASFKKYGDVFRIAPNEIAIFPFEAHQDMLLSGRNGSATFIKTDIHPTFTPGELGVFAERDIEKHRSSKQVLSRAFSLAAHKNQDTALHSIVDGFIHQIEAKKLPEDDVNVTEWFGWLAADLIGEMSIGHSFENVSSGRANVFIRNFFVTAPLTNLLTVLTRFPCMGPLVRWNIPRKTLKPLVDVLDELKTGLKERVSQGSSVKHNDYFTPLLQQNKSVYSEDFLFSQLTAIVIPLEAVASLMQSIVTCLGLHQDILKKVQAEIRTNFATWEDLEEADVLQGLPWLSAVVNESLRFHTIATFPQPRVSPGGVIGGYYIPKGCRVQSSTFSMFRSERYFKKAREYHPERWLPPSHADYDNIFDNDNRAVFQPFSMGPRKCLGFVTADRQARAVISKLLWKFDWEIGNASDLDWERDMKVYQVTVRPTVLVKFKPCRHQD</sequence>
<dbReference type="PANTHER" id="PTHR24305:SF210">
    <property type="entry name" value="CYTOCHROME P450 MONOOXYGENASE ASQL-RELATED"/>
    <property type="match status" value="1"/>
</dbReference>
<proteinExistence type="inferred from homology"/>
<dbReference type="InterPro" id="IPR050121">
    <property type="entry name" value="Cytochrome_P450_monoxygenase"/>
</dbReference>
<evidence type="ECO:0000256" key="1">
    <source>
        <dbReference type="ARBA" id="ARBA00001971"/>
    </source>
</evidence>
<evidence type="ECO:0000256" key="5">
    <source>
        <dbReference type="ARBA" id="ARBA00023004"/>
    </source>
</evidence>
<dbReference type="OrthoDB" id="1470350at2759"/>
<accession>A0A6A6W675</accession>
<dbReference type="Proteomes" id="UP000799437">
    <property type="component" value="Unassembled WGS sequence"/>
</dbReference>
<dbReference type="GeneID" id="54490497"/>
<keyword evidence="8" id="KW-0812">Transmembrane</keyword>
<dbReference type="InterPro" id="IPR001128">
    <property type="entry name" value="Cyt_P450"/>
</dbReference>
<dbReference type="GO" id="GO:0020037">
    <property type="term" value="F:heme binding"/>
    <property type="evidence" value="ECO:0007669"/>
    <property type="project" value="InterPro"/>
</dbReference>
<evidence type="ECO:0000313" key="9">
    <source>
        <dbReference type="EMBL" id="KAF2758045.1"/>
    </source>
</evidence>
<evidence type="ECO:0000256" key="6">
    <source>
        <dbReference type="PIRSR" id="PIRSR602401-1"/>
    </source>
</evidence>
<comment type="cofactor">
    <cofactor evidence="1 6">
        <name>heme</name>
        <dbReference type="ChEBI" id="CHEBI:30413"/>
    </cofactor>
</comment>
<dbReference type="Pfam" id="PF00067">
    <property type="entry name" value="p450"/>
    <property type="match status" value="1"/>
</dbReference>
<evidence type="ECO:0000256" key="7">
    <source>
        <dbReference type="RuleBase" id="RU000461"/>
    </source>
</evidence>
<evidence type="ECO:0000256" key="3">
    <source>
        <dbReference type="ARBA" id="ARBA00022617"/>
    </source>
</evidence>
<name>A0A6A6W675_9PEZI</name>
<feature type="transmembrane region" description="Helical" evidence="8">
    <location>
        <begin position="12"/>
        <end position="39"/>
    </location>
</feature>
<keyword evidence="7" id="KW-0503">Monooxygenase</keyword>
<evidence type="ECO:0000313" key="10">
    <source>
        <dbReference type="Proteomes" id="UP000799437"/>
    </source>
</evidence>
<dbReference type="PANTHER" id="PTHR24305">
    <property type="entry name" value="CYTOCHROME P450"/>
    <property type="match status" value="1"/>
</dbReference>
<dbReference type="InterPro" id="IPR017972">
    <property type="entry name" value="Cyt_P450_CS"/>
</dbReference>
<dbReference type="InterPro" id="IPR002401">
    <property type="entry name" value="Cyt_P450_E_grp-I"/>
</dbReference>
<dbReference type="GO" id="GO:0005506">
    <property type="term" value="F:iron ion binding"/>
    <property type="evidence" value="ECO:0007669"/>
    <property type="project" value="InterPro"/>
</dbReference>
<dbReference type="SUPFAM" id="SSF48264">
    <property type="entry name" value="Cytochrome P450"/>
    <property type="match status" value="1"/>
</dbReference>
<dbReference type="InterPro" id="IPR036396">
    <property type="entry name" value="Cyt_P450_sf"/>
</dbReference>
<organism evidence="9 10">
    <name type="scientific">Pseudovirgaria hyperparasitica</name>
    <dbReference type="NCBI Taxonomy" id="470096"/>
    <lineage>
        <taxon>Eukaryota</taxon>
        <taxon>Fungi</taxon>
        <taxon>Dikarya</taxon>
        <taxon>Ascomycota</taxon>
        <taxon>Pezizomycotina</taxon>
        <taxon>Dothideomycetes</taxon>
        <taxon>Dothideomycetes incertae sedis</taxon>
        <taxon>Acrospermales</taxon>
        <taxon>Acrospermaceae</taxon>
        <taxon>Pseudovirgaria</taxon>
    </lineage>
</organism>
<evidence type="ECO:0000256" key="2">
    <source>
        <dbReference type="ARBA" id="ARBA00010617"/>
    </source>
</evidence>
<keyword evidence="10" id="KW-1185">Reference proteome</keyword>
<feature type="binding site" description="axial binding residue" evidence="6">
    <location>
        <position position="451"/>
    </location>
    <ligand>
        <name>heme</name>
        <dbReference type="ChEBI" id="CHEBI:30413"/>
    </ligand>
    <ligandPart>
        <name>Fe</name>
        <dbReference type="ChEBI" id="CHEBI:18248"/>
    </ligandPart>
</feature>
<dbReference type="GO" id="GO:0016705">
    <property type="term" value="F:oxidoreductase activity, acting on paired donors, with incorporation or reduction of molecular oxygen"/>
    <property type="evidence" value="ECO:0007669"/>
    <property type="project" value="InterPro"/>
</dbReference>
<dbReference type="AlphaFoldDB" id="A0A6A6W675"/>
<evidence type="ECO:0000256" key="8">
    <source>
        <dbReference type="SAM" id="Phobius"/>
    </source>
</evidence>
<evidence type="ECO:0000256" key="4">
    <source>
        <dbReference type="ARBA" id="ARBA00022723"/>
    </source>
</evidence>
<dbReference type="PRINTS" id="PR00385">
    <property type="entry name" value="P450"/>
</dbReference>
<keyword evidence="7" id="KW-0560">Oxidoreductase</keyword>
<protein>
    <submittedName>
        <fullName evidence="9">Cytochrome P450</fullName>
    </submittedName>
</protein>
<dbReference type="PROSITE" id="PS00086">
    <property type="entry name" value="CYTOCHROME_P450"/>
    <property type="match status" value="1"/>
</dbReference>
<keyword evidence="8" id="KW-0472">Membrane</keyword>
<dbReference type="PRINTS" id="PR00463">
    <property type="entry name" value="EP450I"/>
</dbReference>
<keyword evidence="4 6" id="KW-0479">Metal-binding</keyword>
<gene>
    <name evidence="9" type="ORF">EJ05DRAFT_538298</name>
</gene>
<keyword evidence="5 6" id="KW-0408">Iron</keyword>
<dbReference type="EMBL" id="ML996572">
    <property type="protein sequence ID" value="KAF2758045.1"/>
    <property type="molecule type" value="Genomic_DNA"/>
</dbReference>
<dbReference type="RefSeq" id="XP_033600496.1">
    <property type="nucleotide sequence ID" value="XM_033749443.1"/>
</dbReference>
<dbReference type="GO" id="GO:0004497">
    <property type="term" value="F:monooxygenase activity"/>
    <property type="evidence" value="ECO:0007669"/>
    <property type="project" value="UniProtKB-KW"/>
</dbReference>
<reference evidence="9" key="1">
    <citation type="journal article" date="2020" name="Stud. Mycol.">
        <title>101 Dothideomycetes genomes: a test case for predicting lifestyles and emergence of pathogens.</title>
        <authorList>
            <person name="Haridas S."/>
            <person name="Albert R."/>
            <person name="Binder M."/>
            <person name="Bloem J."/>
            <person name="Labutti K."/>
            <person name="Salamov A."/>
            <person name="Andreopoulos B."/>
            <person name="Baker S."/>
            <person name="Barry K."/>
            <person name="Bills G."/>
            <person name="Bluhm B."/>
            <person name="Cannon C."/>
            <person name="Castanera R."/>
            <person name="Culley D."/>
            <person name="Daum C."/>
            <person name="Ezra D."/>
            <person name="Gonzalez J."/>
            <person name="Henrissat B."/>
            <person name="Kuo A."/>
            <person name="Liang C."/>
            <person name="Lipzen A."/>
            <person name="Lutzoni F."/>
            <person name="Magnuson J."/>
            <person name="Mondo S."/>
            <person name="Nolan M."/>
            <person name="Ohm R."/>
            <person name="Pangilinan J."/>
            <person name="Park H.-J."/>
            <person name="Ramirez L."/>
            <person name="Alfaro M."/>
            <person name="Sun H."/>
            <person name="Tritt A."/>
            <person name="Yoshinaga Y."/>
            <person name="Zwiers L.-H."/>
            <person name="Turgeon B."/>
            <person name="Goodwin S."/>
            <person name="Spatafora J."/>
            <person name="Crous P."/>
            <person name="Grigoriev I."/>
        </authorList>
    </citation>
    <scope>NUCLEOTIDE SEQUENCE</scope>
    <source>
        <strain evidence="9">CBS 121739</strain>
    </source>
</reference>
<keyword evidence="3 6" id="KW-0349">Heme</keyword>
<keyword evidence="8" id="KW-1133">Transmembrane helix</keyword>